<evidence type="ECO:0000313" key="1">
    <source>
        <dbReference type="EMBL" id="GGA97454.1"/>
    </source>
</evidence>
<evidence type="ECO:0000313" key="2">
    <source>
        <dbReference type="Proteomes" id="UP000620596"/>
    </source>
</evidence>
<dbReference type="SUPFAM" id="SSF46785">
    <property type="entry name" value="Winged helix' DNA-binding domain"/>
    <property type="match status" value="1"/>
</dbReference>
<comment type="caution">
    <text evidence="1">The sequence shown here is derived from an EMBL/GenBank/DDBJ whole genome shotgun (WGS) entry which is preliminary data.</text>
</comment>
<reference evidence="1" key="1">
    <citation type="journal article" date="2014" name="Int. J. Syst. Evol. Microbiol.">
        <title>Complete genome sequence of Corynebacterium casei LMG S-19264T (=DSM 44701T), isolated from a smear-ripened cheese.</title>
        <authorList>
            <consortium name="US DOE Joint Genome Institute (JGI-PGF)"/>
            <person name="Walter F."/>
            <person name="Albersmeier A."/>
            <person name="Kalinowski J."/>
            <person name="Ruckert C."/>
        </authorList>
    </citation>
    <scope>NUCLEOTIDE SEQUENCE</scope>
    <source>
        <strain evidence="1">CGMCC 1.15322</strain>
    </source>
</reference>
<sequence>MPSLSDPIDTLLSAHGLRRTAAARRVLGWLLAHPDTSYTHAQLQAALAGGDEQPGLRIKSAMTKTGKKTRAADTAPLDRVTLYRLIDRLTQVGLLLCRVDASRVRRYQAMPVGVHAMPHFECQSCHRDSPLESALQASAEDLDRAAQSALDALKALGYQGMRLDFAVRGVCADCATGATPTSTKGVPA</sequence>
<proteinExistence type="predicted"/>
<gene>
    <name evidence="1" type="ORF">GCM10011496_18170</name>
</gene>
<reference evidence="1" key="2">
    <citation type="submission" date="2020-09" db="EMBL/GenBank/DDBJ databases">
        <authorList>
            <person name="Sun Q."/>
            <person name="Zhou Y."/>
        </authorList>
    </citation>
    <scope>NUCLEOTIDE SEQUENCE</scope>
    <source>
        <strain evidence="1">CGMCC 1.15322</strain>
    </source>
</reference>
<accession>A0A916SG06</accession>
<keyword evidence="2" id="KW-1185">Reference proteome</keyword>
<dbReference type="RefSeq" id="WP_188708049.1">
    <property type="nucleotide sequence ID" value="NZ_BMIG01000005.1"/>
</dbReference>
<dbReference type="InterPro" id="IPR036390">
    <property type="entry name" value="WH_DNA-bd_sf"/>
</dbReference>
<name>A0A916SG06_9BURK</name>
<dbReference type="AlphaFoldDB" id="A0A916SG06"/>
<protein>
    <recommendedName>
        <fullName evidence="3">Fur family transcriptional regulator</fullName>
    </recommendedName>
</protein>
<evidence type="ECO:0008006" key="3">
    <source>
        <dbReference type="Google" id="ProtNLM"/>
    </source>
</evidence>
<organism evidence="1 2">
    <name type="scientific">Polaromonas eurypsychrophila</name>
    <dbReference type="NCBI Taxonomy" id="1614635"/>
    <lineage>
        <taxon>Bacteria</taxon>
        <taxon>Pseudomonadati</taxon>
        <taxon>Pseudomonadota</taxon>
        <taxon>Betaproteobacteria</taxon>
        <taxon>Burkholderiales</taxon>
        <taxon>Comamonadaceae</taxon>
        <taxon>Polaromonas</taxon>
    </lineage>
</organism>
<dbReference type="EMBL" id="BMIG01000005">
    <property type="protein sequence ID" value="GGA97454.1"/>
    <property type="molecule type" value="Genomic_DNA"/>
</dbReference>
<dbReference type="Proteomes" id="UP000620596">
    <property type="component" value="Unassembled WGS sequence"/>
</dbReference>